<protein>
    <recommendedName>
        <fullName evidence="2">DUF3842 family protein</fullName>
    </recommendedName>
</protein>
<evidence type="ECO:0008006" key="2">
    <source>
        <dbReference type="Google" id="ProtNLM"/>
    </source>
</evidence>
<dbReference type="InterPro" id="IPR024208">
    <property type="entry name" value="DUF3842"/>
</dbReference>
<name>X1BZL7_9ZZZZ</name>
<evidence type="ECO:0000313" key="1">
    <source>
        <dbReference type="EMBL" id="GAH00442.1"/>
    </source>
</evidence>
<organism evidence="1">
    <name type="scientific">marine sediment metagenome</name>
    <dbReference type="NCBI Taxonomy" id="412755"/>
    <lineage>
        <taxon>unclassified sequences</taxon>
        <taxon>metagenomes</taxon>
        <taxon>ecological metagenomes</taxon>
    </lineage>
</organism>
<feature type="non-terminal residue" evidence="1">
    <location>
        <position position="99"/>
    </location>
</feature>
<dbReference type="Pfam" id="PF12953">
    <property type="entry name" value="DUF3842"/>
    <property type="match status" value="1"/>
</dbReference>
<reference evidence="1" key="1">
    <citation type="journal article" date="2014" name="Front. Microbiol.">
        <title>High frequency of phylogenetically diverse reductive dehalogenase-homologous genes in deep subseafloor sedimentary metagenomes.</title>
        <authorList>
            <person name="Kawai M."/>
            <person name="Futagami T."/>
            <person name="Toyoda A."/>
            <person name="Takaki Y."/>
            <person name="Nishi S."/>
            <person name="Hori S."/>
            <person name="Arai W."/>
            <person name="Tsubouchi T."/>
            <person name="Morono Y."/>
            <person name="Uchiyama I."/>
            <person name="Ito T."/>
            <person name="Fujiyama A."/>
            <person name="Inagaki F."/>
            <person name="Takami H."/>
        </authorList>
    </citation>
    <scope>NUCLEOTIDE SEQUENCE</scope>
    <source>
        <strain evidence="1">Expedition CK06-06</strain>
    </source>
</reference>
<dbReference type="EMBL" id="BART01024088">
    <property type="protein sequence ID" value="GAH00442.1"/>
    <property type="molecule type" value="Genomic_DNA"/>
</dbReference>
<gene>
    <name evidence="1" type="ORF">S01H4_43632</name>
</gene>
<accession>X1BZL7</accession>
<dbReference type="AlphaFoldDB" id="X1BZL7"/>
<comment type="caution">
    <text evidence="1">The sequence shown here is derived from an EMBL/GenBank/DDBJ whole genome shotgun (WGS) entry which is preliminary data.</text>
</comment>
<proteinExistence type="predicted"/>
<sequence>MSLLMVMDGQGGGIGRTIIKRLRDAFGDEIEILALGTNSVATSQMMKAGANRGATGVNAIVRMAPEVDIIIGPLAITMANAMMGEVTPQMAEAISSSKA</sequence>